<accession>A0ABS5AZE7</accession>
<name>A0ABS5AZE7_9STRE</name>
<organism evidence="1 2">
    <name type="scientific">Streptococcus panodentis</name>
    <dbReference type="NCBI Taxonomy" id="1581472"/>
    <lineage>
        <taxon>Bacteria</taxon>
        <taxon>Bacillati</taxon>
        <taxon>Bacillota</taxon>
        <taxon>Bacilli</taxon>
        <taxon>Lactobacillales</taxon>
        <taxon>Streptococcaceae</taxon>
        <taxon>Streptococcus</taxon>
    </lineage>
</organism>
<gene>
    <name evidence="1" type="ORF">DHL47_11590</name>
</gene>
<keyword evidence="2" id="KW-1185">Reference proteome</keyword>
<dbReference type="PANTHER" id="PTHR10000:SF8">
    <property type="entry name" value="HAD SUPERFAMILY HYDROLASE-LIKE, TYPE 3"/>
    <property type="match status" value="1"/>
</dbReference>
<dbReference type="RefSeq" id="WP_209551951.1">
    <property type="nucleotide sequence ID" value="NZ_QFAY01000028.1"/>
</dbReference>
<dbReference type="SUPFAM" id="SSF56784">
    <property type="entry name" value="HAD-like"/>
    <property type="match status" value="1"/>
</dbReference>
<comment type="caution">
    <text evidence="1">The sequence shown here is derived from an EMBL/GenBank/DDBJ whole genome shotgun (WGS) entry which is preliminary data.</text>
</comment>
<dbReference type="Pfam" id="PF08282">
    <property type="entry name" value="Hydrolase_3"/>
    <property type="match status" value="1"/>
</dbReference>
<dbReference type="SUPFAM" id="SSF53822">
    <property type="entry name" value="Periplasmic binding protein-like I"/>
    <property type="match status" value="1"/>
</dbReference>
<dbReference type="Gene3D" id="3.40.50.2300">
    <property type="match status" value="1"/>
</dbReference>
<proteinExistence type="predicted"/>
<protein>
    <submittedName>
        <fullName evidence="1">Uncharacterized protein</fullName>
    </submittedName>
</protein>
<sequence length="294" mass="33429">MAIKRIFTDMDGTLLNSQGRVSADNAQAVRASEIPVTLVSARAPMEMKEAIEALDLTGPQVAFNGGLIYEMEEGRVHPLHTDIIPKQTVQLLLKSIRRAFPEVSLSYYDLTHWYCDTIDKGIRFEYDLTRQAPTLVNDSDRFLLGQDNTFKIMLLSFEEEEMQDLLFTRTGQRSPTYRSIMAAYREVYGEAVPVTVLEGIATEEDGYEAAKKLARERNLDCIFANGDDVAAGIFRYYQQQPLPFLCGQENQLTSQLLGISTIDHKSYDLGRECFRQAISDERRTLVLQSEFIER</sequence>
<dbReference type="EMBL" id="QFAY01000028">
    <property type="protein sequence ID" value="MBP2621946.1"/>
    <property type="molecule type" value="Genomic_DNA"/>
</dbReference>
<dbReference type="Proteomes" id="UP001519349">
    <property type="component" value="Unassembled WGS sequence"/>
</dbReference>
<reference evidence="1 2" key="1">
    <citation type="submission" date="2018-05" db="EMBL/GenBank/DDBJ databases">
        <title>Draft genome sequence of Streptococcus panodentis CCUG 70867T.</title>
        <authorList>
            <person name="Salva-Serra F."/>
            <person name="Mendez V."/>
            <person name="Jaen-Luchoro D."/>
            <person name="Gonzales-Siles L."/>
            <person name="Karlsson R."/>
            <person name="Engstrom-Jakobsson H."/>
            <person name="Busquets A."/>
            <person name="Gomila M."/>
            <person name="Pineiro-Iglesias B."/>
            <person name="Bennasar-Figueras A."/>
            <person name="Seeger M."/>
            <person name="Moore E."/>
        </authorList>
    </citation>
    <scope>NUCLEOTIDE SEQUENCE [LARGE SCALE GENOMIC DNA]</scope>
    <source>
        <strain evidence="1 2">CCUG 70867</strain>
    </source>
</reference>
<dbReference type="InterPro" id="IPR028082">
    <property type="entry name" value="Peripla_BP_I"/>
</dbReference>
<dbReference type="PANTHER" id="PTHR10000">
    <property type="entry name" value="PHOSPHOSERINE PHOSPHATASE"/>
    <property type="match status" value="1"/>
</dbReference>
<dbReference type="Gene3D" id="3.40.50.1000">
    <property type="entry name" value="HAD superfamily/HAD-like"/>
    <property type="match status" value="1"/>
</dbReference>
<dbReference type="InterPro" id="IPR023214">
    <property type="entry name" value="HAD_sf"/>
</dbReference>
<dbReference type="InterPro" id="IPR036412">
    <property type="entry name" value="HAD-like_sf"/>
</dbReference>
<evidence type="ECO:0000313" key="1">
    <source>
        <dbReference type="EMBL" id="MBP2621946.1"/>
    </source>
</evidence>
<evidence type="ECO:0000313" key="2">
    <source>
        <dbReference type="Proteomes" id="UP001519349"/>
    </source>
</evidence>